<dbReference type="EMBL" id="CP063131">
    <property type="protein sequence ID" value="QOU18436.1"/>
    <property type="molecule type" value="Genomic_DNA"/>
</dbReference>
<dbReference type="AlphaFoldDB" id="A0A871R0K9"/>
<accession>A0A871R0K9</accession>
<evidence type="ECO:0000313" key="4">
    <source>
        <dbReference type="Proteomes" id="UP000663131"/>
    </source>
</evidence>
<evidence type="ECO:0000256" key="2">
    <source>
        <dbReference type="SAM" id="MobiDB-lite"/>
    </source>
</evidence>
<keyword evidence="1" id="KW-0175">Coiled coil</keyword>
<name>A0A871R0K9_DEKBR</name>
<reference evidence="3" key="2">
    <citation type="journal article" name="BMC Genomics">
        <title>New genome assemblies reveal patterns of domestication and adaptation across Brettanomyces (Dekkera) species.</title>
        <authorList>
            <person name="Roach M.J."/>
            <person name="Borneman A.R."/>
        </authorList>
    </citation>
    <scope>NUCLEOTIDE SEQUENCE</scope>
    <source>
        <strain evidence="3">UCD 2041</strain>
    </source>
</reference>
<evidence type="ECO:0000256" key="1">
    <source>
        <dbReference type="SAM" id="Coils"/>
    </source>
</evidence>
<organism evidence="3 4">
    <name type="scientific">Dekkera bruxellensis</name>
    <name type="common">Brettanomyces custersii</name>
    <dbReference type="NCBI Taxonomy" id="5007"/>
    <lineage>
        <taxon>Eukaryota</taxon>
        <taxon>Fungi</taxon>
        <taxon>Dikarya</taxon>
        <taxon>Ascomycota</taxon>
        <taxon>Saccharomycotina</taxon>
        <taxon>Pichiomycetes</taxon>
        <taxon>Pichiales</taxon>
        <taxon>Pichiaceae</taxon>
        <taxon>Brettanomyces</taxon>
    </lineage>
</organism>
<evidence type="ECO:0000313" key="3">
    <source>
        <dbReference type="EMBL" id="QOU18436.1"/>
    </source>
</evidence>
<dbReference type="KEGG" id="bbrx:BRETT_000163"/>
<feature type="region of interest" description="Disordered" evidence="2">
    <location>
        <begin position="1"/>
        <end position="25"/>
    </location>
</feature>
<proteinExistence type="predicted"/>
<dbReference type="RefSeq" id="XP_041134930.1">
    <property type="nucleotide sequence ID" value="XM_041278735.1"/>
</dbReference>
<dbReference type="GeneID" id="64572089"/>
<feature type="coiled-coil region" evidence="1">
    <location>
        <begin position="187"/>
        <end position="214"/>
    </location>
</feature>
<sequence>MENYPDHMSTVSISSLTRRRRRPSGKYLRLSKNSVTNELNTSPPSLKQFTFCTQRKILKPQKSSLSSRDNHGPKTKKSVTFTVPVIQNINNRDSSSENITTPLVSAKETLDTESDISKLESLCFEQPHISPREQEQNNKAGNASQNVSSNIRCNTAESDFAIDKLFSGDDYDEGKMRSSPTKMEKDAMVLQEEIRAIDETIRALKKKRKDLVRKQRVDFWHGLFEGKFFKKTERSSTDVRAV</sequence>
<gene>
    <name evidence="3" type="ORF">BRETT_000163</name>
</gene>
<protein>
    <submittedName>
        <fullName evidence="3">Uncharacterized protein</fullName>
    </submittedName>
</protein>
<reference evidence="3" key="1">
    <citation type="submission" date="2020-10" db="EMBL/GenBank/DDBJ databases">
        <authorList>
            <person name="Palmer J.M."/>
        </authorList>
    </citation>
    <scope>NUCLEOTIDE SEQUENCE</scope>
    <source>
        <strain evidence="3">UCD 2041</strain>
    </source>
</reference>
<dbReference type="Proteomes" id="UP000663131">
    <property type="component" value="Chromosome 3"/>
</dbReference>